<dbReference type="InterPro" id="IPR010033">
    <property type="entry name" value="HAD_SF_ppase_IIIC"/>
</dbReference>
<dbReference type="Gene3D" id="3.40.630.30">
    <property type="match status" value="1"/>
</dbReference>
<name>A0A8J3PGQ7_9ACTN</name>
<dbReference type="NCBIfam" id="TIGR01686">
    <property type="entry name" value="FkbH"/>
    <property type="match status" value="1"/>
</dbReference>
<dbReference type="NCBIfam" id="TIGR01681">
    <property type="entry name" value="HAD-SF-IIIC"/>
    <property type="match status" value="1"/>
</dbReference>
<dbReference type="InterPro" id="IPR023214">
    <property type="entry name" value="HAD_sf"/>
</dbReference>
<gene>
    <name evidence="1" type="ORF">Cme02nite_28930</name>
</gene>
<organism evidence="1 2">
    <name type="scientific">Catellatospora methionotrophica</name>
    <dbReference type="NCBI Taxonomy" id="121620"/>
    <lineage>
        <taxon>Bacteria</taxon>
        <taxon>Bacillati</taxon>
        <taxon>Actinomycetota</taxon>
        <taxon>Actinomycetes</taxon>
        <taxon>Micromonosporales</taxon>
        <taxon>Micromonosporaceae</taxon>
        <taxon>Catellatospora</taxon>
    </lineage>
</organism>
<evidence type="ECO:0000313" key="2">
    <source>
        <dbReference type="Proteomes" id="UP000660339"/>
    </source>
</evidence>
<evidence type="ECO:0000313" key="1">
    <source>
        <dbReference type="EMBL" id="GIG14561.1"/>
    </source>
</evidence>
<dbReference type="RefSeq" id="WP_166377920.1">
    <property type="nucleotide sequence ID" value="NZ_BAAATT010000007.1"/>
</dbReference>
<dbReference type="SUPFAM" id="SSF55729">
    <property type="entry name" value="Acyl-CoA N-acyltransferases (Nat)"/>
    <property type="match status" value="1"/>
</dbReference>
<comment type="caution">
    <text evidence="1">The sequence shown here is derived from an EMBL/GenBank/DDBJ whole genome shotgun (WGS) entry which is preliminary data.</text>
</comment>
<dbReference type="Proteomes" id="UP000660339">
    <property type="component" value="Unassembled WGS sequence"/>
</dbReference>
<keyword evidence="2" id="KW-1185">Reference proteome</keyword>
<dbReference type="AlphaFoldDB" id="A0A8J3PGQ7"/>
<dbReference type="InterPro" id="IPR010037">
    <property type="entry name" value="FkbH_domain"/>
</dbReference>
<dbReference type="InterPro" id="IPR016181">
    <property type="entry name" value="Acyl_CoA_acyltransferase"/>
</dbReference>
<accession>A0A8J3PGQ7</accession>
<dbReference type="InterPro" id="IPR036514">
    <property type="entry name" value="SGNH_hydro_sf"/>
</dbReference>
<sequence length="585" mass="63452">MPHRRDVRVALLSTVMLDLVAELLPVAARPHRLGLTPILAPFGRLEAELLDPDRRARVGDADYTVLAGTWHDVLEAPGRHSAGELENRAFDRWSSLVRMVHEHTTARPVLLGFGTPPADPYGQQALVDPEAPSATIRRLNARLAAACADNALFVDVERLASRSGLDTWEDTRFWHQIRQPFAADALPQLAAAIADTIAADCGLTRRCVVVDLDNTLWPGVVGDDGIAAVALDTGATGEAHAALQRHLLALRQRGIVLAVASKNDHKLAVRALDEVPGMLLRASDFAWIEAGWQPKPEQLRAIADGLRLGLESMVFVDDNPAERAEVAAALPEVHVVNLPRHPSGYAAALAATRGLAAHRAGTAGTTRATSYAAVAAADALSPTFATHEAFLDSLHMRASVDRVKVASLTRAAELVVKTNQFNLTTRRRTAAQLLPLIDDPDWYTATLTLTDRLASHGVVGLLLAHADADTATVDTLLLSCRVIGRTAETTLLASAVRWARQRGCRELRGLYQPTARNSVTADVYDRHGFTPTPDSGDGIRTYRFDLSRGPFHGSPHITERDHHDRHERDQYLRAAVHGVHARHGG</sequence>
<proteinExistence type="predicted"/>
<dbReference type="SUPFAM" id="SSF56784">
    <property type="entry name" value="HAD-like"/>
    <property type="match status" value="1"/>
</dbReference>
<dbReference type="Gene3D" id="3.40.50.1000">
    <property type="entry name" value="HAD superfamily/HAD-like"/>
    <property type="match status" value="1"/>
</dbReference>
<dbReference type="EMBL" id="BONJ01000014">
    <property type="protein sequence ID" value="GIG14561.1"/>
    <property type="molecule type" value="Genomic_DNA"/>
</dbReference>
<dbReference type="InterPro" id="IPR036412">
    <property type="entry name" value="HAD-like_sf"/>
</dbReference>
<dbReference type="Pfam" id="PF00702">
    <property type="entry name" value="Hydrolase"/>
    <property type="match status" value="1"/>
</dbReference>
<dbReference type="Gene3D" id="3.40.50.1110">
    <property type="entry name" value="SGNH hydrolase"/>
    <property type="match status" value="1"/>
</dbReference>
<protein>
    <submittedName>
        <fullName evidence="1">Methoxymalonyl-ACP biosynthesis protein FkbH</fullName>
    </submittedName>
</protein>
<reference evidence="1" key="1">
    <citation type="submission" date="2021-01" db="EMBL/GenBank/DDBJ databases">
        <title>Whole genome shotgun sequence of Catellatospora methionotrophica NBRC 14553.</title>
        <authorList>
            <person name="Komaki H."/>
            <person name="Tamura T."/>
        </authorList>
    </citation>
    <scope>NUCLEOTIDE SEQUENCE</scope>
    <source>
        <strain evidence="1">NBRC 14553</strain>
    </source>
</reference>